<dbReference type="InterPro" id="IPR013668">
    <property type="entry name" value="RNase_R_HTH_12"/>
</dbReference>
<evidence type="ECO:0000313" key="3">
    <source>
        <dbReference type="Proteomes" id="UP000509346"/>
    </source>
</evidence>
<dbReference type="OrthoDB" id="256477at2157"/>
<name>A0A7D5TVI5_9EURY</name>
<dbReference type="Pfam" id="PF08461">
    <property type="entry name" value="WHD_RNase_R"/>
    <property type="match status" value="1"/>
</dbReference>
<dbReference type="RefSeq" id="WP_179918284.1">
    <property type="nucleotide sequence ID" value="NZ_CP058909.1"/>
</dbReference>
<dbReference type="Proteomes" id="UP000509346">
    <property type="component" value="Chromosome"/>
</dbReference>
<feature type="domain" description="Ribonuclease R winged-helix" evidence="1">
    <location>
        <begin position="36"/>
        <end position="76"/>
    </location>
</feature>
<sequence length="116" mass="13009">MSENARDTGGRYSRKLTEQDLLKVFDYETDAEEPMLAASEIVDALYDRFDIDVSDETVRRRLRSMEDDGTVSSKRFGARAVGWTALVAPRLDPDVAADADELADADRDEYTALNDL</sequence>
<dbReference type="KEGG" id="hpel:HZS54_17065"/>
<evidence type="ECO:0000313" key="2">
    <source>
        <dbReference type="EMBL" id="QLH83234.1"/>
    </source>
</evidence>
<keyword evidence="3" id="KW-1185">Reference proteome</keyword>
<dbReference type="EMBL" id="CP058909">
    <property type="protein sequence ID" value="QLH83234.1"/>
    <property type="molecule type" value="Genomic_DNA"/>
</dbReference>
<evidence type="ECO:0000259" key="1">
    <source>
        <dbReference type="Pfam" id="PF08461"/>
    </source>
</evidence>
<protein>
    <submittedName>
        <fullName evidence="2">Helix-turn-helix domain-containing protein</fullName>
    </submittedName>
</protein>
<gene>
    <name evidence="2" type="ORF">HZS54_17065</name>
</gene>
<reference evidence="2 3" key="1">
    <citation type="submission" date="2020-07" db="EMBL/GenBank/DDBJ databases">
        <title>Halosimplex litoreum sp. nov. and Halosimplex rubrum sp. nov., isolated from different salt environments.</title>
        <authorList>
            <person name="Cui H."/>
        </authorList>
    </citation>
    <scope>NUCLEOTIDE SEQUENCE [LARGE SCALE GENOMIC DNA]</scope>
    <source>
        <strain evidence="2 3">R2</strain>
    </source>
</reference>
<proteinExistence type="predicted"/>
<dbReference type="AlphaFoldDB" id="A0A7D5TVI5"/>
<accession>A0A7D5TVI5</accession>
<dbReference type="GeneID" id="56084336"/>
<organism evidence="2 3">
    <name type="scientific">Halosimplex pelagicum</name>
    <dbReference type="NCBI Taxonomy" id="869886"/>
    <lineage>
        <taxon>Archaea</taxon>
        <taxon>Methanobacteriati</taxon>
        <taxon>Methanobacteriota</taxon>
        <taxon>Stenosarchaea group</taxon>
        <taxon>Halobacteria</taxon>
        <taxon>Halobacteriales</taxon>
        <taxon>Haloarculaceae</taxon>
        <taxon>Halosimplex</taxon>
    </lineage>
</organism>